<sequence>MGDTYQIVTGIMAGFAVIYILMEIILNVNGIDDDTSNIILLEASKKKLFFIPFALGAILGHLFLGTTNTAFEMSDSLYPVAILFGSATISVGIAYWKDFKKPLWFLSLLLVLGLVYGHLFWSMNYAS</sequence>
<feature type="transmembrane region" description="Helical" evidence="1">
    <location>
        <begin position="6"/>
        <end position="26"/>
    </location>
</feature>
<evidence type="ECO:0000313" key="3">
    <source>
        <dbReference type="Proteomes" id="UP001203607"/>
    </source>
</evidence>
<accession>A0ABT0PNX2</accession>
<evidence type="ECO:0000313" key="2">
    <source>
        <dbReference type="EMBL" id="MCL6273079.1"/>
    </source>
</evidence>
<protein>
    <submittedName>
        <fullName evidence="2">Uncharacterized protein</fullName>
    </submittedName>
</protein>
<keyword evidence="3" id="KW-1185">Reference proteome</keyword>
<comment type="caution">
    <text evidence="2">The sequence shown here is derived from an EMBL/GenBank/DDBJ whole genome shotgun (WGS) entry which is preliminary data.</text>
</comment>
<proteinExistence type="predicted"/>
<dbReference type="RefSeq" id="WP_249656254.1">
    <property type="nucleotide sequence ID" value="NZ_JAMFMA010000001.1"/>
</dbReference>
<keyword evidence="1" id="KW-0472">Membrane</keyword>
<feature type="transmembrane region" description="Helical" evidence="1">
    <location>
        <begin position="76"/>
        <end position="96"/>
    </location>
</feature>
<dbReference type="EMBL" id="JAMFMA010000001">
    <property type="protein sequence ID" value="MCL6273079.1"/>
    <property type="molecule type" value="Genomic_DNA"/>
</dbReference>
<keyword evidence="1" id="KW-1133">Transmembrane helix</keyword>
<feature type="transmembrane region" description="Helical" evidence="1">
    <location>
        <begin position="47"/>
        <end position="64"/>
    </location>
</feature>
<keyword evidence="1" id="KW-0812">Transmembrane</keyword>
<feature type="transmembrane region" description="Helical" evidence="1">
    <location>
        <begin position="103"/>
        <end position="121"/>
    </location>
</feature>
<evidence type="ECO:0000256" key="1">
    <source>
        <dbReference type="SAM" id="Phobius"/>
    </source>
</evidence>
<dbReference type="Proteomes" id="UP001203607">
    <property type="component" value="Unassembled WGS sequence"/>
</dbReference>
<gene>
    <name evidence="2" type="ORF">M3P19_03610</name>
</gene>
<reference evidence="2 3" key="1">
    <citation type="submission" date="2022-05" db="EMBL/GenBank/DDBJ databases">
        <authorList>
            <person name="Park J.-S."/>
        </authorList>
    </citation>
    <scope>NUCLEOTIDE SEQUENCE [LARGE SCALE GENOMIC DNA]</scope>
    <source>
        <strain evidence="2 3">2012CJ35-5</strain>
    </source>
</reference>
<name>A0ABT0PNX2_9FLAO</name>
<organism evidence="2 3">
    <name type="scientific">Flagellimonas spongiicola</name>
    <dbReference type="NCBI Taxonomy" id="2942208"/>
    <lineage>
        <taxon>Bacteria</taxon>
        <taxon>Pseudomonadati</taxon>
        <taxon>Bacteroidota</taxon>
        <taxon>Flavobacteriia</taxon>
        <taxon>Flavobacteriales</taxon>
        <taxon>Flavobacteriaceae</taxon>
        <taxon>Flagellimonas</taxon>
    </lineage>
</organism>